<dbReference type="Gene3D" id="1.10.357.10">
    <property type="entry name" value="Tetracycline Repressor, domain 2"/>
    <property type="match status" value="1"/>
</dbReference>
<dbReference type="InterPro" id="IPR001647">
    <property type="entry name" value="HTH_TetR"/>
</dbReference>
<evidence type="ECO:0000313" key="5">
    <source>
        <dbReference type="Proteomes" id="UP000095003"/>
    </source>
</evidence>
<evidence type="ECO:0000313" key="4">
    <source>
        <dbReference type="EMBL" id="ODM10820.1"/>
    </source>
</evidence>
<organism evidence="4 5">
    <name type="scientific">Eisenbergiella tayi</name>
    <dbReference type="NCBI Taxonomy" id="1432052"/>
    <lineage>
        <taxon>Bacteria</taxon>
        <taxon>Bacillati</taxon>
        <taxon>Bacillota</taxon>
        <taxon>Clostridia</taxon>
        <taxon>Lachnospirales</taxon>
        <taxon>Lachnospiraceae</taxon>
        <taxon>Eisenbergiella</taxon>
    </lineage>
</organism>
<dbReference type="InterPro" id="IPR050624">
    <property type="entry name" value="HTH-type_Tx_Regulator"/>
</dbReference>
<dbReference type="InterPro" id="IPR009057">
    <property type="entry name" value="Homeodomain-like_sf"/>
</dbReference>
<dbReference type="Proteomes" id="UP000095003">
    <property type="component" value="Unassembled WGS sequence"/>
</dbReference>
<gene>
    <name evidence="4" type="primary">kstR2_3</name>
    <name evidence="4" type="ORF">BEH84_03249</name>
</gene>
<dbReference type="PROSITE" id="PS50977">
    <property type="entry name" value="HTH_TETR_2"/>
    <property type="match status" value="1"/>
</dbReference>
<dbReference type="Pfam" id="PF00440">
    <property type="entry name" value="TetR_N"/>
    <property type="match status" value="1"/>
</dbReference>
<feature type="domain" description="HTH tetR-type" evidence="3">
    <location>
        <begin position="9"/>
        <end position="69"/>
    </location>
</feature>
<proteinExistence type="predicted"/>
<dbReference type="PRINTS" id="PR00455">
    <property type="entry name" value="HTHTETR"/>
</dbReference>
<accession>A0A1E3AQ57</accession>
<dbReference type="PANTHER" id="PTHR43479:SF11">
    <property type="entry name" value="ACREF_ENVCD OPERON REPRESSOR-RELATED"/>
    <property type="match status" value="1"/>
</dbReference>
<dbReference type="GeneID" id="93302529"/>
<evidence type="ECO:0000256" key="1">
    <source>
        <dbReference type="ARBA" id="ARBA00023125"/>
    </source>
</evidence>
<dbReference type="RefSeq" id="WP_069157583.1">
    <property type="nucleotide sequence ID" value="NZ_DBFYTC010000265.1"/>
</dbReference>
<sequence>MQRITKAPEVRRQEILDTAIRLFYENGYEKTSITDIANTMHVAQGLCYRYFPSKEALFDAAVDQYAELLAGRYAAVLKRTDLTLEQIILQMPGFMEVETDDTFSYKLCHGSDSMKTHYQLSICICRKLLPFVTDLLLRAKEKGEIHLNDPETAASFCLYGQLGILLQTDLPGEERISRIRAFLLEFLQLEHKKR</sequence>
<evidence type="ECO:0000256" key="2">
    <source>
        <dbReference type="PROSITE-ProRule" id="PRU00335"/>
    </source>
</evidence>
<reference evidence="4 5" key="1">
    <citation type="submission" date="2016-07" db="EMBL/GenBank/DDBJ databases">
        <title>Characterization of isolates of Eisenbergiella tayi derived from blood cultures, using whole genome sequencing.</title>
        <authorList>
            <person name="Burdz T."/>
            <person name="Wiebe D."/>
            <person name="Huynh C."/>
            <person name="Bernard K."/>
        </authorList>
    </citation>
    <scope>NUCLEOTIDE SEQUENCE [LARGE SCALE GENOMIC DNA]</scope>
    <source>
        <strain evidence="4 5">NML 120489</strain>
    </source>
</reference>
<dbReference type="PATRIC" id="fig|1432052.3.peg.3592"/>
<keyword evidence="1 2" id="KW-0238">DNA-binding</keyword>
<dbReference type="PANTHER" id="PTHR43479">
    <property type="entry name" value="ACREF/ENVCD OPERON REPRESSOR-RELATED"/>
    <property type="match status" value="1"/>
</dbReference>
<dbReference type="SUPFAM" id="SSF46689">
    <property type="entry name" value="Homeodomain-like"/>
    <property type="match status" value="1"/>
</dbReference>
<protein>
    <submittedName>
        <fullName evidence="4">HTH-type transcriptional repressor KstR2</fullName>
    </submittedName>
</protein>
<dbReference type="EMBL" id="MCGI01000003">
    <property type="protein sequence ID" value="ODM10820.1"/>
    <property type="molecule type" value="Genomic_DNA"/>
</dbReference>
<name>A0A1E3AQ57_9FIRM</name>
<evidence type="ECO:0000259" key="3">
    <source>
        <dbReference type="PROSITE" id="PS50977"/>
    </source>
</evidence>
<feature type="DNA-binding region" description="H-T-H motif" evidence="2">
    <location>
        <begin position="32"/>
        <end position="51"/>
    </location>
</feature>
<dbReference type="AlphaFoldDB" id="A0A1E3AQ57"/>
<dbReference type="GO" id="GO:0003677">
    <property type="term" value="F:DNA binding"/>
    <property type="evidence" value="ECO:0007669"/>
    <property type="project" value="UniProtKB-UniRule"/>
</dbReference>
<comment type="caution">
    <text evidence="4">The sequence shown here is derived from an EMBL/GenBank/DDBJ whole genome shotgun (WGS) entry which is preliminary data.</text>
</comment>